<dbReference type="AlphaFoldDB" id="A0A9N9ESY8"/>
<comment type="caution">
    <text evidence="1">The sequence shown here is derived from an EMBL/GenBank/DDBJ whole genome shotgun (WGS) entry which is preliminary data.</text>
</comment>
<reference evidence="1" key="1">
    <citation type="submission" date="2021-06" db="EMBL/GenBank/DDBJ databases">
        <authorList>
            <person name="Kallberg Y."/>
            <person name="Tangrot J."/>
            <person name="Rosling A."/>
        </authorList>
    </citation>
    <scope>NUCLEOTIDE SEQUENCE</scope>
    <source>
        <strain evidence="1">CL551</strain>
    </source>
</reference>
<dbReference type="EMBL" id="CAJVPV010015658">
    <property type="protein sequence ID" value="CAG8693370.1"/>
    <property type="molecule type" value="Genomic_DNA"/>
</dbReference>
<dbReference type="Proteomes" id="UP000789342">
    <property type="component" value="Unassembled WGS sequence"/>
</dbReference>
<keyword evidence="2" id="KW-1185">Reference proteome</keyword>
<name>A0A9N9ESY8_9GLOM</name>
<evidence type="ECO:0000313" key="2">
    <source>
        <dbReference type="Proteomes" id="UP000789342"/>
    </source>
</evidence>
<proteinExistence type="predicted"/>
<organism evidence="1 2">
    <name type="scientific">Acaulospora morrowiae</name>
    <dbReference type="NCBI Taxonomy" id="94023"/>
    <lineage>
        <taxon>Eukaryota</taxon>
        <taxon>Fungi</taxon>
        <taxon>Fungi incertae sedis</taxon>
        <taxon>Mucoromycota</taxon>
        <taxon>Glomeromycotina</taxon>
        <taxon>Glomeromycetes</taxon>
        <taxon>Diversisporales</taxon>
        <taxon>Acaulosporaceae</taxon>
        <taxon>Acaulospora</taxon>
    </lineage>
</organism>
<sequence length="85" mass="9408">MIKDNRQISGVSTGELRAYLMYRSSSLSKLASQDTQSSSQSGAMDKMIVLLHWTDGTNILDHSKSTNHQLIYLSTAMLGMSILEL</sequence>
<gene>
    <name evidence="1" type="ORF">AMORRO_LOCUS11739</name>
</gene>
<accession>A0A9N9ESY8</accession>
<evidence type="ECO:0000313" key="1">
    <source>
        <dbReference type="EMBL" id="CAG8693370.1"/>
    </source>
</evidence>
<protein>
    <submittedName>
        <fullName evidence="1">1809_t:CDS:1</fullName>
    </submittedName>
</protein>